<feature type="compositionally biased region" description="Low complexity" evidence="5">
    <location>
        <begin position="1432"/>
        <end position="1452"/>
    </location>
</feature>
<dbReference type="Pfam" id="PF06469">
    <property type="entry name" value="DUF1088"/>
    <property type="match status" value="1"/>
</dbReference>
<comment type="subcellular location">
    <subcellularLocation>
        <location evidence="1">Membrane</location>
    </subcellularLocation>
</comment>
<dbReference type="InterPro" id="IPR001680">
    <property type="entry name" value="WD40_rpt"/>
</dbReference>
<feature type="compositionally biased region" description="Basic and acidic residues" evidence="5">
    <location>
        <begin position="1129"/>
        <end position="1141"/>
    </location>
</feature>
<dbReference type="CDD" id="cd01201">
    <property type="entry name" value="PH_BEACH"/>
    <property type="match status" value="1"/>
</dbReference>
<evidence type="ECO:0000256" key="4">
    <source>
        <dbReference type="ARBA" id="ARBA00023136"/>
    </source>
</evidence>
<dbReference type="PROSITE" id="PS50197">
    <property type="entry name" value="BEACH"/>
    <property type="match status" value="1"/>
</dbReference>
<dbReference type="SUPFAM" id="SSF48371">
    <property type="entry name" value="ARM repeat"/>
    <property type="match status" value="2"/>
</dbReference>
<dbReference type="InterPro" id="IPR036372">
    <property type="entry name" value="BEACH_dom_sf"/>
</dbReference>
<dbReference type="Proteomes" id="UP000186922">
    <property type="component" value="Unassembled WGS sequence"/>
</dbReference>
<accession>A0A1D1VPN5</accession>
<protein>
    <recommendedName>
        <fullName evidence="10">BEACH-type PH domain-containing protein</fullName>
    </recommendedName>
</protein>
<dbReference type="PROSITE" id="PS51783">
    <property type="entry name" value="PH_BEACH"/>
    <property type="match status" value="1"/>
</dbReference>
<dbReference type="GO" id="GO:0019901">
    <property type="term" value="F:protein kinase binding"/>
    <property type="evidence" value="ECO:0007669"/>
    <property type="project" value="TreeGrafter"/>
</dbReference>
<dbReference type="GO" id="GO:0016020">
    <property type="term" value="C:membrane"/>
    <property type="evidence" value="ECO:0007669"/>
    <property type="project" value="UniProtKB-SubCell"/>
</dbReference>
<dbReference type="InterPro" id="IPR046851">
    <property type="entry name" value="NBCH_WD40"/>
</dbReference>
<dbReference type="InterPro" id="IPR023362">
    <property type="entry name" value="PH-BEACH_dom"/>
</dbReference>
<dbReference type="Pfam" id="PF20426">
    <property type="entry name" value="NBCH_WD40"/>
    <property type="match status" value="1"/>
</dbReference>
<dbReference type="InterPro" id="IPR015943">
    <property type="entry name" value="WD40/YVTN_repeat-like_dom_sf"/>
</dbReference>
<dbReference type="InterPro" id="IPR050865">
    <property type="entry name" value="BEACH_Domain"/>
</dbReference>
<dbReference type="SUPFAM" id="SSF81837">
    <property type="entry name" value="BEACH domain"/>
    <property type="match status" value="1"/>
</dbReference>
<dbReference type="SMART" id="SM01026">
    <property type="entry name" value="Beach"/>
    <property type="match status" value="1"/>
</dbReference>
<evidence type="ECO:0000256" key="5">
    <source>
        <dbReference type="SAM" id="MobiDB-lite"/>
    </source>
</evidence>
<dbReference type="InterPro" id="IPR031570">
    <property type="entry name" value="NBEA/BDCP_DUF4704"/>
</dbReference>
<keyword evidence="9" id="KW-1185">Reference proteome</keyword>
<dbReference type="Pfam" id="PF02138">
    <property type="entry name" value="Beach"/>
    <property type="match status" value="1"/>
</dbReference>
<evidence type="ECO:0000256" key="3">
    <source>
        <dbReference type="ARBA" id="ARBA00022737"/>
    </source>
</evidence>
<dbReference type="Pfam" id="PF15787">
    <property type="entry name" value="DUF4704"/>
    <property type="match status" value="1"/>
</dbReference>
<evidence type="ECO:0000313" key="8">
    <source>
        <dbReference type="EMBL" id="GAV00509.1"/>
    </source>
</evidence>
<dbReference type="FunFam" id="1.10.1540.10:FF:000001">
    <property type="entry name" value="neurobeachin isoform X1"/>
    <property type="match status" value="1"/>
</dbReference>
<dbReference type="SUPFAM" id="SSF50729">
    <property type="entry name" value="PH domain-like"/>
    <property type="match status" value="1"/>
</dbReference>
<feature type="domain" description="BEACH" evidence="6">
    <location>
        <begin position="1948"/>
        <end position="2237"/>
    </location>
</feature>
<feature type="compositionally biased region" description="Polar residues" evidence="5">
    <location>
        <begin position="1147"/>
        <end position="1160"/>
    </location>
</feature>
<dbReference type="Gene3D" id="2.30.29.30">
    <property type="entry name" value="Pleckstrin-homology domain (PH domain)/Phosphotyrosine-binding domain (PTB)"/>
    <property type="match status" value="1"/>
</dbReference>
<dbReference type="InterPro" id="IPR046852">
    <property type="entry name" value="Neurobeachin_a-sol"/>
</dbReference>
<evidence type="ECO:0000256" key="2">
    <source>
        <dbReference type="ARBA" id="ARBA00022574"/>
    </source>
</evidence>
<reference evidence="8 9" key="1">
    <citation type="journal article" date="2016" name="Nat. Commun.">
        <title>Extremotolerant tardigrade genome and improved radiotolerance of human cultured cells by tardigrade-unique protein.</title>
        <authorList>
            <person name="Hashimoto T."/>
            <person name="Horikawa D.D."/>
            <person name="Saito Y."/>
            <person name="Kuwahara H."/>
            <person name="Kozuka-Hata H."/>
            <person name="Shin-I T."/>
            <person name="Minakuchi Y."/>
            <person name="Ohishi K."/>
            <person name="Motoyama A."/>
            <person name="Aizu T."/>
            <person name="Enomoto A."/>
            <person name="Kondo K."/>
            <person name="Tanaka S."/>
            <person name="Hara Y."/>
            <person name="Koshikawa S."/>
            <person name="Sagara H."/>
            <person name="Miura T."/>
            <person name="Yokobori S."/>
            <person name="Miyagawa K."/>
            <person name="Suzuki Y."/>
            <person name="Kubo T."/>
            <person name="Oyama M."/>
            <person name="Kohara Y."/>
            <person name="Fujiyama A."/>
            <person name="Arakawa K."/>
            <person name="Katayama T."/>
            <person name="Toyoda A."/>
            <person name="Kunieda T."/>
        </authorList>
    </citation>
    <scope>NUCLEOTIDE SEQUENCE [LARGE SCALE GENOMIC DNA]</scope>
    <source>
        <strain evidence="8 9">YOKOZUNA-1</strain>
    </source>
</reference>
<sequence length="2626" mass="294930">MERANSVEGDATSKPVDVPGTVVRDDTDIVNGSGDAGRVVEATEPEEGVVEDDDDFGDFSESQQVVVDNSITEPEPVVQPFPPAETVTAEEHFEETVVVEDVLEEMIVEEVEEATPVPSDHEEDETEEDRVEVFRSLPVESQEIPLEPPTTSTSLASDIPVSKVDTREVVLSGNFNKNLEDSLTAFMSGNASSRQVADLALNMLVDGEFDMELNHTVKNPERLVQLTEFLDKCPSSLQAEVWSVVVAFLKKSLLNLQRCTECHMLPLLLERLSRSNDVVGSLLIELLGLLASHSITVRELKLLFQAFQPVEGKVLPRHTPRLLSVLQQMPHRKGPDCFFSFPGTPGSVIALPPISKWPCNSGFTFSTWFRLEPKSSVVTEQERLHLFSFRTQKGLGYSAHFLPGGVVFTCMKVQGKGLQHTLFFDFQPRKWYMLTAVFVYNRWSRSEIRCSVNGQQVSATDVSWFVNTSETFDRCYIGGTTEQTEDTTFRGQMSTLYLFNEALNAQQIFGMHALGPNYKNQFRHENEKSDELTEELKRILYDNTLCHAIVFLYNPVACDGALCLESSAKTTQYFIHSPHALMQRDVKAVVTHSIYSTLHSIGGIQVLFPLFEQLDYPVEAGEEGGVPQIDYSICGALLHFIGALLERSIAVQQHMLQSNGFMILSYMLTKASKEHITEEVLRAILTMTQHLLAMPSAVGLVKQLFDYLLFNPALWIHTSVKVQMELYTYLAADFVSNAAIYSNIRRTSTVIQTLHALKHYYYVVNPTNRSGIEAKVETEESRLPRKSILDIRAYLLLFVKQLILKGEGIEDDELDSVLNYLHTVHEDDNLHDVLQLLIAVMSEHPQSMVPTFDRCQGIRAIYKLMAAKSEIIRIQALKLLAFFLRHCTAKRKSDVMQPHNLYSLLSDRLLLNADQISIAVYNVLFENLTEVASSQILYVKHPDPDSTLKFENPLVLKVIAVLLRQSKQVPEVLELKKLFLSDMMALCSNSRDNKRIILQMSVWQEWLINLAYVYPQNPDEQKVTDMVHSLFKMLLYHAIKFEFGGWRVWVDTLSIAHSKISYEDFKVELSKVYGVTSPSSPDHGFESASARSTTTLNGSHPEETSSVRNGEVDSSMSDNMETISLGDSELSRNDSTRESKRPKSLSKGRTSMSSQVFSTGPTPPAFRIPDFKWSTIHQRLLSDLLFAIETDVQAWRSHNTKTVIDTVKAPENEIFITNTLHMISQSVDNLVIGCGGLLPLLACATSPQNEIDVVEPSQGLSIDVVVSFLQRMVNLTDVLCFASPINLANLEKEKGLRKGGILRQSLRLVCTSAVRNCLECREKAKPKTPRPSVDGHGGERKTEHMNSLIGGVQPTPKNVVENLVGQHPVTDVERLLQDMDINRLQAVVYRDIEDTKQAQFLALSVLYFVSVLMVSRYRDILEPEVGMQSGLSRQSSVDQSSSVSRSTAVVDSGRTSITPTPNPDTVSVAESEGIITMKRSSSLVSQNGSQEGISAISVDPAGGDNHKTSVEEPEPHYTTNQLPKHAPAFAVAAVSVANLTEKLERALGTTAALLREIVLDFTPYLTKTLIGSHGQELLAEGKGLATFKESTSVVELVMLLCSQEWQNSLQKHAGLAFIELVNEGRLLSHAMKDHIVRVANEAEFILNRMRADDVLKHAEFESLGAHTLHQHRENAKLCDRLITSARRRDHAMARKTVDKIMTVMMDEHGTWQMSGQTKVKRYWKLDSWEDDCRRRRRLVPNPYGSSHNEAVLKSSHSTHNDNEENQAPIEDAMTQAEEPLHSRLASLGFGHREVPFEVGEENESNTEDMEMDYANKNTSGGSGGPTTLTTECRLVAPGFALKGSLSITSNDMYFDVDEEDAEYQKMDNEVLRYCDNLHGHWSFYDIRAIFARRYLLQSTALEIFLSTRSSVMFAFNDHATVKKVVRVLPIVGIGTKYGIPQSRYASLMSPRKIFRQSNMTLKWQRREISNFEYLMYLNTIAGRTYNDLNQFPVFPWILVNYESKELDLTLPSNYRDLSKPVGALNPSRKKFFEERYNTWEHEQIPAFHYGTHYSTAAFALAWLMRQEPFTTFFLNLQGGKFDHADRTFSSMAQAWRNCQRDTSDVKELIPEFFYLPEMFVNGNGYNFGKQDDGTIVQDVQLPTWASSPDEFVRMHRMALESEFVSCQLHEWIDLIFGYKQRGPEAVRACNVFYYLTYEGSVDLENIDDPIMREAIQNQIKNFGQTPSQLLREPHTPRSSLMHVSPMIFRPILEDTCGTVKFPSSSPICHISANTFPQLSTPSVITIAANHAFAVNRWNVPSTATPGSNYTENSTSTDANGHPLPLMTVDPVVATNPPPHSPSRRHLGSDFDQRIQLRSGSFTTMVDSRFIIVCGFWDHSFRVISADTGRITQCVYGHYGTVTCVARSECNISSDCYIVTGSEDCTVLLWVWNARNQCIAGDANIPGEGPSAKATLTGHEDVVTSVVVSAELGLVLSSSKGGRVLMHSTLGELLRSLEVPRDFRLPDLLVMSREGMFVAKYDQANMAVYSLNGKLLKVATGPEKIETMVITRDGEYFVTGGERGIVRLWRTFTLQPLYSYPSLDGPIRSLALSHDHRIILVGLSNGSVTLLNLDLNKWHQEYQRRYD</sequence>
<dbReference type="InterPro" id="IPR011993">
    <property type="entry name" value="PH-like_dom_sf"/>
</dbReference>
<dbReference type="InterPro" id="IPR016024">
    <property type="entry name" value="ARM-type_fold"/>
</dbReference>
<dbReference type="SMART" id="SM00320">
    <property type="entry name" value="WD40"/>
    <property type="match status" value="4"/>
</dbReference>
<evidence type="ECO:0000259" key="7">
    <source>
        <dbReference type="PROSITE" id="PS51783"/>
    </source>
</evidence>
<proteinExistence type="predicted"/>
<feature type="region of interest" description="Disordered" evidence="5">
    <location>
        <begin position="1077"/>
        <end position="1161"/>
    </location>
</feature>
<name>A0A1D1VPN5_RAMVA</name>
<dbReference type="Gene3D" id="2.130.10.10">
    <property type="entry name" value="YVTN repeat-like/Quinoprotein amine dehydrogenase"/>
    <property type="match status" value="2"/>
</dbReference>
<feature type="region of interest" description="Disordered" evidence="5">
    <location>
        <begin position="1737"/>
        <end position="1764"/>
    </location>
</feature>
<feature type="compositionally biased region" description="Acidic residues" evidence="5">
    <location>
        <begin position="43"/>
        <end position="58"/>
    </location>
</feature>
<evidence type="ECO:0008006" key="10">
    <source>
        <dbReference type="Google" id="ProtNLM"/>
    </source>
</evidence>
<dbReference type="PANTHER" id="PTHR13743">
    <property type="entry name" value="BEIGE/BEACH-RELATED"/>
    <property type="match status" value="1"/>
</dbReference>
<feature type="compositionally biased region" description="Polar residues" evidence="5">
    <location>
        <begin position="1089"/>
        <end position="1099"/>
    </location>
</feature>
<comment type="caution">
    <text evidence="8">The sequence shown here is derived from an EMBL/GenBank/DDBJ whole genome shotgun (WGS) entry which is preliminary data.</text>
</comment>
<keyword evidence="2" id="KW-0853">WD repeat</keyword>
<organism evidence="8 9">
    <name type="scientific">Ramazzottius varieornatus</name>
    <name type="common">Water bear</name>
    <name type="synonym">Tardigrade</name>
    <dbReference type="NCBI Taxonomy" id="947166"/>
    <lineage>
        <taxon>Eukaryota</taxon>
        <taxon>Metazoa</taxon>
        <taxon>Ecdysozoa</taxon>
        <taxon>Tardigrada</taxon>
        <taxon>Eutardigrada</taxon>
        <taxon>Parachela</taxon>
        <taxon>Hypsibioidea</taxon>
        <taxon>Ramazzottiidae</taxon>
        <taxon>Ramazzottius</taxon>
    </lineage>
</organism>
<feature type="compositionally biased region" description="Polar residues" evidence="5">
    <location>
        <begin position="1453"/>
        <end position="1465"/>
    </location>
</feature>
<evidence type="ECO:0000256" key="1">
    <source>
        <dbReference type="ARBA" id="ARBA00004370"/>
    </source>
</evidence>
<dbReference type="GO" id="GO:0005829">
    <property type="term" value="C:cytosol"/>
    <property type="evidence" value="ECO:0007669"/>
    <property type="project" value="TreeGrafter"/>
</dbReference>
<dbReference type="Pfam" id="PF20425">
    <property type="entry name" value="Neurobeachin"/>
    <property type="match status" value="1"/>
</dbReference>
<keyword evidence="3" id="KW-0677">Repeat</keyword>
<dbReference type="SUPFAM" id="SSF49899">
    <property type="entry name" value="Concanavalin A-like lectins/glucanases"/>
    <property type="match status" value="1"/>
</dbReference>
<dbReference type="EMBL" id="BDGG01000006">
    <property type="protein sequence ID" value="GAV00509.1"/>
    <property type="molecule type" value="Genomic_DNA"/>
</dbReference>
<evidence type="ECO:0000259" key="6">
    <source>
        <dbReference type="PROSITE" id="PS50197"/>
    </source>
</evidence>
<feature type="region of interest" description="Disordered" evidence="5">
    <location>
        <begin position="1494"/>
        <end position="1520"/>
    </location>
</feature>
<dbReference type="CDD" id="cd06071">
    <property type="entry name" value="Beach"/>
    <property type="match status" value="1"/>
</dbReference>
<dbReference type="STRING" id="947166.A0A1D1VPN5"/>
<dbReference type="Pfam" id="PF14844">
    <property type="entry name" value="PH_BEACH"/>
    <property type="match status" value="1"/>
</dbReference>
<dbReference type="Pfam" id="PF13385">
    <property type="entry name" value="Laminin_G_3"/>
    <property type="match status" value="1"/>
</dbReference>
<dbReference type="SUPFAM" id="SSF50978">
    <property type="entry name" value="WD40 repeat-like"/>
    <property type="match status" value="1"/>
</dbReference>
<feature type="region of interest" description="Disordered" evidence="5">
    <location>
        <begin position="1"/>
        <end position="58"/>
    </location>
</feature>
<dbReference type="InterPro" id="IPR036322">
    <property type="entry name" value="WD40_repeat_dom_sf"/>
</dbReference>
<dbReference type="GO" id="GO:0008104">
    <property type="term" value="P:intracellular protein localization"/>
    <property type="evidence" value="ECO:0007669"/>
    <property type="project" value="TreeGrafter"/>
</dbReference>
<feature type="domain" description="BEACH-type PH" evidence="7">
    <location>
        <begin position="1821"/>
        <end position="1929"/>
    </location>
</feature>
<feature type="region of interest" description="Disordered" evidence="5">
    <location>
        <begin position="1427"/>
        <end position="1468"/>
    </location>
</feature>
<dbReference type="InterPro" id="IPR013320">
    <property type="entry name" value="ConA-like_dom_sf"/>
</dbReference>
<dbReference type="InterPro" id="IPR000409">
    <property type="entry name" value="BEACH_dom"/>
</dbReference>
<dbReference type="Gene3D" id="1.10.1540.10">
    <property type="entry name" value="BEACH domain"/>
    <property type="match status" value="1"/>
</dbReference>
<feature type="compositionally biased region" description="Polar residues" evidence="5">
    <location>
        <begin position="1106"/>
        <end position="1122"/>
    </location>
</feature>
<evidence type="ECO:0000313" key="9">
    <source>
        <dbReference type="Proteomes" id="UP000186922"/>
    </source>
</evidence>
<gene>
    <name evidence="8" type="primary">RvY_11347-1</name>
    <name evidence="8" type="synonym">RvY_11347.1</name>
    <name evidence="8" type="ORF">RvY_11347</name>
</gene>
<dbReference type="Gene3D" id="2.60.120.200">
    <property type="match status" value="1"/>
</dbReference>
<dbReference type="InterPro" id="IPR010508">
    <property type="entry name" value="NBEA-like_DUF1088"/>
</dbReference>
<dbReference type="PANTHER" id="PTHR13743:SF162">
    <property type="entry name" value="NEUROBEACHIN"/>
    <property type="match status" value="1"/>
</dbReference>
<keyword evidence="4" id="KW-0472">Membrane</keyword>
<feature type="compositionally biased region" description="Basic and acidic residues" evidence="5">
    <location>
        <begin position="1504"/>
        <end position="1515"/>
    </location>
</feature>
<dbReference type="OrthoDB" id="26681at2759"/>